<reference evidence="2 3" key="1">
    <citation type="submission" date="2019-08" db="EMBL/GenBank/DDBJ databases">
        <title>In-depth cultivation of the pig gut microbiome towards novel bacterial diversity and tailored functional studies.</title>
        <authorList>
            <person name="Wylensek D."/>
            <person name="Hitch T.C.A."/>
            <person name="Clavel T."/>
        </authorList>
    </citation>
    <scope>NUCLEOTIDE SEQUENCE [LARGE SCALE GENOMIC DNA]</scope>
    <source>
        <strain evidence="2 3">BBE-744-WT-12</strain>
    </source>
</reference>
<dbReference type="InterPro" id="IPR003593">
    <property type="entry name" value="AAA+_ATPase"/>
</dbReference>
<sequence>MDTQNGLKEFFVNFFVPIDNIPEDTAWRNSISMEARASMLIDNASLEDLSSLFNVCINENVLTLKLPAPLSVQVTAPTTFPAPTTVGYTYVNVCYSWNFSSYCITRTETTTDYFQISGRWHIKDSLFERSKCENLLTLNLHNAKPSFYWNDSGAVNILHDCSGKLQEELKKHFAEHSTFQLAESLTSYNTPGKICRFFRKEALPLSPISLSHHLSQLEEGVSTIPFEPVISGQSEAESVHDSLKSMFSAKRLPSPLLEYQPKVYEKSQQFLFPFKDEDNYTVMTVLKCYDDTFQRKNFLPVTRWRVKHTLQRYCMAVPGEKKLSLFNLQELAAYPEAPVILTDSLEIAALNQAKIEPEKLIFTSFMCDDGHYDQVDWKPLKGRLPYLLVTNHSGRTFEEACLKTGKLADYLKESQAIELQFVRVPVWYRPLPVLHSIQELISAYKAAPPLPYKEDIRILTSEEFETIRETAEQRIDIPPEAWWKTERERLALSPQASTDILEVTNMNRLDYILWPFLVRGKGTLLYASKGIGKSALAHSIAACLSSRQKRRLFIENSWGASKGNFDSYKVLYLDFENQPNEHQDFLKRMCRKYWHTEKNETEKDAKNFLWKNMPEIGLSGINFTLPENHQKLLDLLDKAQNEGESNHPVDVLIIDTYHEFTSLSDEVNTHRGLRALLRILNERNLATLILNHAKASDSQKMSGYNIIKESFAYVMKLRREGEQSRPLSEPITVSFDAVRTGWLGREQTVFKIYQPESPGRWHLYSPGCSATEERNRIRDYYIKVEKFGKEEMAKLLGTSPASLYRDVKDAD</sequence>
<keyword evidence="3" id="KW-1185">Reference proteome</keyword>
<dbReference type="SUPFAM" id="SSF52540">
    <property type="entry name" value="P-loop containing nucleoside triphosphate hydrolases"/>
    <property type="match status" value="1"/>
</dbReference>
<comment type="caution">
    <text evidence="2">The sequence shown here is derived from an EMBL/GenBank/DDBJ whole genome shotgun (WGS) entry which is preliminary data.</text>
</comment>
<evidence type="ECO:0000313" key="3">
    <source>
        <dbReference type="Proteomes" id="UP000435649"/>
    </source>
</evidence>
<organism evidence="2 3">
    <name type="scientific">Victivallis lenta</name>
    <dbReference type="NCBI Taxonomy" id="2606640"/>
    <lineage>
        <taxon>Bacteria</taxon>
        <taxon>Pseudomonadati</taxon>
        <taxon>Lentisphaerota</taxon>
        <taxon>Lentisphaeria</taxon>
        <taxon>Victivallales</taxon>
        <taxon>Victivallaceae</taxon>
        <taxon>Victivallis</taxon>
    </lineage>
</organism>
<name>A0A844G7R5_9BACT</name>
<evidence type="ECO:0000259" key="1">
    <source>
        <dbReference type="SMART" id="SM00382"/>
    </source>
</evidence>
<dbReference type="Proteomes" id="UP000435649">
    <property type="component" value="Unassembled WGS sequence"/>
</dbReference>
<evidence type="ECO:0000313" key="2">
    <source>
        <dbReference type="EMBL" id="MST98935.1"/>
    </source>
</evidence>
<feature type="domain" description="AAA+ ATPase" evidence="1">
    <location>
        <begin position="519"/>
        <end position="721"/>
    </location>
</feature>
<proteinExistence type="predicted"/>
<dbReference type="Gene3D" id="3.40.50.300">
    <property type="entry name" value="P-loop containing nucleotide triphosphate hydrolases"/>
    <property type="match status" value="1"/>
</dbReference>
<gene>
    <name evidence="2" type="ORF">FYJ85_18020</name>
</gene>
<dbReference type="EMBL" id="VUNS01000026">
    <property type="protein sequence ID" value="MST98935.1"/>
    <property type="molecule type" value="Genomic_DNA"/>
</dbReference>
<accession>A0A844G7R5</accession>
<dbReference type="Pfam" id="PF13481">
    <property type="entry name" value="AAA_25"/>
    <property type="match status" value="1"/>
</dbReference>
<protein>
    <submittedName>
        <fullName evidence="2">AAA family ATPase</fullName>
    </submittedName>
</protein>
<dbReference type="RefSeq" id="WP_154419996.1">
    <property type="nucleotide sequence ID" value="NZ_VUNS01000026.1"/>
</dbReference>
<dbReference type="AlphaFoldDB" id="A0A844G7R5"/>
<dbReference type="SMART" id="SM00382">
    <property type="entry name" value="AAA"/>
    <property type="match status" value="1"/>
</dbReference>
<dbReference type="InterPro" id="IPR027417">
    <property type="entry name" value="P-loop_NTPase"/>
</dbReference>